<evidence type="ECO:0000256" key="7">
    <source>
        <dbReference type="ARBA" id="ARBA00023235"/>
    </source>
</evidence>
<dbReference type="EC" id="5.6.2.4" evidence="9"/>
<dbReference type="PROSITE" id="PS51217">
    <property type="entry name" value="UVRD_HELICASE_CTER"/>
    <property type="match status" value="1"/>
</dbReference>
<comment type="catalytic activity">
    <reaction evidence="8">
        <text>Couples ATP hydrolysis with the unwinding of duplex DNA by translocating in the 3'-5' direction.</text>
        <dbReference type="EC" id="5.6.2.4"/>
    </reaction>
</comment>
<dbReference type="GO" id="GO:0003677">
    <property type="term" value="F:DNA binding"/>
    <property type="evidence" value="ECO:0007669"/>
    <property type="project" value="UniProtKB-KW"/>
</dbReference>
<dbReference type="PANTHER" id="PTHR11070">
    <property type="entry name" value="UVRD / RECB / PCRA DNA HELICASE FAMILY MEMBER"/>
    <property type="match status" value="1"/>
</dbReference>
<dbReference type="PANTHER" id="PTHR11070:SF2">
    <property type="entry name" value="ATP-DEPENDENT DNA HELICASE SRS2"/>
    <property type="match status" value="1"/>
</dbReference>
<comment type="similarity">
    <text evidence="1">Belongs to the helicase family. UvrD subfamily.</text>
</comment>
<reference evidence="16" key="1">
    <citation type="submission" date="2016-10" db="EMBL/GenBank/DDBJ databases">
        <authorList>
            <person name="Varghese N."/>
            <person name="Submissions S."/>
        </authorList>
    </citation>
    <scope>NUCLEOTIDE SEQUENCE [LARGE SCALE GENOMIC DNA]</scope>
    <source>
        <strain evidence="16">DSM 25730</strain>
    </source>
</reference>
<evidence type="ECO:0000256" key="3">
    <source>
        <dbReference type="ARBA" id="ARBA00022801"/>
    </source>
</evidence>
<proteinExistence type="inferred from homology"/>
<dbReference type="InterPro" id="IPR013986">
    <property type="entry name" value="DExx_box_DNA_helicase_dom_sf"/>
</dbReference>
<dbReference type="Pfam" id="PF00580">
    <property type="entry name" value="UvrD-helicase"/>
    <property type="match status" value="1"/>
</dbReference>
<dbReference type="FunFam" id="1.10.486.10:FF:000003">
    <property type="entry name" value="ATP-dependent DNA helicase"/>
    <property type="match status" value="1"/>
</dbReference>
<evidence type="ECO:0000313" key="15">
    <source>
        <dbReference type="EMBL" id="SFD06134.1"/>
    </source>
</evidence>
<dbReference type="OrthoDB" id="9810135at2"/>
<feature type="domain" description="UvrD-like helicase ATP-binding" evidence="13">
    <location>
        <begin position="6"/>
        <end position="291"/>
    </location>
</feature>
<feature type="domain" description="UvrD-like helicase C-terminal" evidence="14">
    <location>
        <begin position="292"/>
        <end position="573"/>
    </location>
</feature>
<dbReference type="Gene3D" id="3.40.50.300">
    <property type="entry name" value="P-loop containing nucleotide triphosphate hydrolases"/>
    <property type="match status" value="2"/>
</dbReference>
<dbReference type="CDD" id="cd18807">
    <property type="entry name" value="SF1_C_UvrD"/>
    <property type="match status" value="1"/>
</dbReference>
<evidence type="ECO:0000256" key="10">
    <source>
        <dbReference type="ARBA" id="ARBA00034923"/>
    </source>
</evidence>
<evidence type="ECO:0000256" key="11">
    <source>
        <dbReference type="ARBA" id="ARBA00048988"/>
    </source>
</evidence>
<evidence type="ECO:0000256" key="6">
    <source>
        <dbReference type="ARBA" id="ARBA00023125"/>
    </source>
</evidence>
<dbReference type="CDD" id="cd17932">
    <property type="entry name" value="DEXQc_UvrD"/>
    <property type="match status" value="1"/>
</dbReference>
<feature type="binding site" evidence="12">
    <location>
        <begin position="27"/>
        <end position="34"/>
    </location>
    <ligand>
        <name>ATP</name>
        <dbReference type="ChEBI" id="CHEBI:30616"/>
    </ligand>
</feature>
<dbReference type="Gene3D" id="1.10.486.10">
    <property type="entry name" value="PCRA, domain 4"/>
    <property type="match status" value="1"/>
</dbReference>
<dbReference type="InterPro" id="IPR000212">
    <property type="entry name" value="DNA_helicase_UvrD/REP"/>
</dbReference>
<evidence type="ECO:0000259" key="13">
    <source>
        <dbReference type="PROSITE" id="PS51198"/>
    </source>
</evidence>
<dbReference type="GO" id="GO:0005829">
    <property type="term" value="C:cytosol"/>
    <property type="evidence" value="ECO:0007669"/>
    <property type="project" value="TreeGrafter"/>
</dbReference>
<dbReference type="GO" id="GO:0016887">
    <property type="term" value="F:ATP hydrolysis activity"/>
    <property type="evidence" value="ECO:0007669"/>
    <property type="project" value="RHEA"/>
</dbReference>
<dbReference type="SUPFAM" id="SSF52540">
    <property type="entry name" value="P-loop containing nucleoside triphosphate hydrolases"/>
    <property type="match status" value="1"/>
</dbReference>
<keyword evidence="4 12" id="KW-0347">Helicase</keyword>
<dbReference type="Gene3D" id="1.10.10.160">
    <property type="match status" value="1"/>
</dbReference>
<keyword evidence="5 12" id="KW-0067">ATP-binding</keyword>
<sequence>MEKYLSQLNEAQLEPTIQIDGPMIVIAGAGSGKTRVLTFRIAYMMSKGIDPFNILSLTFTNKAAKEMKERISTIVGASEAKNLWMGTFHSIFAKILRIEADKLGYPSNFTIYDSQDSGRLIASIIKEMNLDKDIYKYKQVLGRISSYKNSLITVRAYMQNPELKEADAMARRPRMGEIYKEYVDRCFKAGAMDFDDLLLKTNELLTRFPEVLAKYQNRFKYILVDEYQDTNHSQYLIVRALSDKFQNICVVGDDAQSIYAFRGANINNILNFQNDYDDVKVFRLEQNYRSTKNIVNAANSIIDKNETKLDKVVWTANDEGGKIIVNRSLTDSDEGRYVASTIWESKMQNQQKNSDFAVLYRTNAQSRSIEDALRKRDIPYRIYGGTSFYQRKEIKDVVAYLRLVINPADEEALKRIINFPARGIGQTTVDKLIVAANGYKRTIFEVMKNIDKTNVSINAGTKTKLKNFVTLVESFQVLNQTADVFELAEHVTRTTGIIKEFNKDGTPEGVAKMENIEELLNGMKDFVEGQKEIADTTGSLAEFLEDVALATDADADKGDPDHVALMTIHLAKGLEFANVFVVGLEEDLFPSAMSGNTRAELEEERRLFYVAVTRAEKQAYLTYALSRYRWGKLVDSEPSRFISEIDEQYLEIVTPIEERRFNPMLSADIFGDAEPNIKANPNKIRYKPAKKPVFKKANAAKKEPEKFQVTTPKNLKPVAKSEGEANLFDSKLTVGNLVKHLRFGVGEVKKIEGVGADTKAEINFQHGGVKKLLLRFAKLEVIG</sequence>
<dbReference type="Proteomes" id="UP000199439">
    <property type="component" value="Unassembled WGS sequence"/>
</dbReference>
<dbReference type="InterPro" id="IPR027417">
    <property type="entry name" value="P-loop_NTPase"/>
</dbReference>
<evidence type="ECO:0000256" key="8">
    <source>
        <dbReference type="ARBA" id="ARBA00034617"/>
    </source>
</evidence>
<dbReference type="PROSITE" id="PS51198">
    <property type="entry name" value="UVRD_HELICASE_ATP_BIND"/>
    <property type="match status" value="1"/>
</dbReference>
<evidence type="ECO:0000256" key="5">
    <source>
        <dbReference type="ARBA" id="ARBA00022840"/>
    </source>
</evidence>
<dbReference type="RefSeq" id="WP_092850539.1">
    <property type="nucleotide sequence ID" value="NZ_FOMI01000003.1"/>
</dbReference>
<dbReference type="GO" id="GO:0043138">
    <property type="term" value="F:3'-5' DNA helicase activity"/>
    <property type="evidence" value="ECO:0007669"/>
    <property type="project" value="UniProtKB-EC"/>
</dbReference>
<dbReference type="EMBL" id="FOMI01000003">
    <property type="protein sequence ID" value="SFD06134.1"/>
    <property type="molecule type" value="Genomic_DNA"/>
</dbReference>
<dbReference type="Pfam" id="PF13361">
    <property type="entry name" value="UvrD_C"/>
    <property type="match status" value="1"/>
</dbReference>
<keyword evidence="3 12" id="KW-0378">Hydrolase</keyword>
<keyword evidence="16" id="KW-1185">Reference proteome</keyword>
<evidence type="ECO:0000256" key="1">
    <source>
        <dbReference type="ARBA" id="ARBA00009922"/>
    </source>
</evidence>
<dbReference type="STRING" id="870482.SAMN04487987_103286"/>
<dbReference type="AlphaFoldDB" id="A0A1I1P8A5"/>
<organism evidence="15 16">
    <name type="scientific">Algibacter pectinivorans</name>
    <dbReference type="NCBI Taxonomy" id="870482"/>
    <lineage>
        <taxon>Bacteria</taxon>
        <taxon>Pseudomonadati</taxon>
        <taxon>Bacteroidota</taxon>
        <taxon>Flavobacteriia</taxon>
        <taxon>Flavobacteriales</taxon>
        <taxon>Flavobacteriaceae</taxon>
        <taxon>Algibacter</taxon>
    </lineage>
</organism>
<comment type="catalytic activity">
    <reaction evidence="11">
        <text>ATP + H2O = ADP + phosphate + H(+)</text>
        <dbReference type="Rhea" id="RHEA:13065"/>
        <dbReference type="ChEBI" id="CHEBI:15377"/>
        <dbReference type="ChEBI" id="CHEBI:15378"/>
        <dbReference type="ChEBI" id="CHEBI:30616"/>
        <dbReference type="ChEBI" id="CHEBI:43474"/>
        <dbReference type="ChEBI" id="CHEBI:456216"/>
        <dbReference type="EC" id="5.6.2.4"/>
    </reaction>
</comment>
<evidence type="ECO:0000259" key="14">
    <source>
        <dbReference type="PROSITE" id="PS51217"/>
    </source>
</evidence>
<evidence type="ECO:0000256" key="12">
    <source>
        <dbReference type="PROSITE-ProRule" id="PRU00560"/>
    </source>
</evidence>
<dbReference type="GO" id="GO:0005524">
    <property type="term" value="F:ATP binding"/>
    <property type="evidence" value="ECO:0007669"/>
    <property type="project" value="UniProtKB-UniRule"/>
</dbReference>
<dbReference type="Pfam" id="PF21196">
    <property type="entry name" value="PcrA_UvrD_tudor"/>
    <property type="match status" value="1"/>
</dbReference>
<evidence type="ECO:0000256" key="2">
    <source>
        <dbReference type="ARBA" id="ARBA00022741"/>
    </source>
</evidence>
<keyword evidence="7" id="KW-0413">Isomerase</keyword>
<protein>
    <recommendedName>
        <fullName evidence="9">DNA 3'-5' helicase</fullName>
        <ecNumber evidence="9">5.6.2.4</ecNumber>
    </recommendedName>
    <alternativeName>
        <fullName evidence="10">DNA 3'-5' helicase II</fullName>
    </alternativeName>
</protein>
<evidence type="ECO:0000256" key="9">
    <source>
        <dbReference type="ARBA" id="ARBA00034808"/>
    </source>
</evidence>
<dbReference type="InterPro" id="IPR014016">
    <property type="entry name" value="UvrD-like_ATP-bd"/>
</dbReference>
<evidence type="ECO:0000256" key="4">
    <source>
        <dbReference type="ARBA" id="ARBA00022806"/>
    </source>
</evidence>
<accession>A0A1I1P8A5</accession>
<gene>
    <name evidence="15" type="ORF">SAMN04487987_103286</name>
</gene>
<dbReference type="GO" id="GO:0000725">
    <property type="term" value="P:recombinational repair"/>
    <property type="evidence" value="ECO:0007669"/>
    <property type="project" value="TreeGrafter"/>
</dbReference>
<keyword evidence="2 12" id="KW-0547">Nucleotide-binding</keyword>
<evidence type="ECO:0000313" key="16">
    <source>
        <dbReference type="Proteomes" id="UP000199439"/>
    </source>
</evidence>
<name>A0A1I1P8A5_9FLAO</name>
<dbReference type="InterPro" id="IPR014017">
    <property type="entry name" value="DNA_helicase_UvrD-like_C"/>
</dbReference>
<keyword evidence="6" id="KW-0238">DNA-binding</keyword>
<dbReference type="GO" id="GO:0033202">
    <property type="term" value="C:DNA helicase complex"/>
    <property type="evidence" value="ECO:0007669"/>
    <property type="project" value="TreeGrafter"/>
</dbReference>